<dbReference type="GO" id="GO:0005778">
    <property type="term" value="C:peroxisomal membrane"/>
    <property type="evidence" value="ECO:0007669"/>
    <property type="project" value="TreeGrafter"/>
</dbReference>
<feature type="compositionally biased region" description="Acidic residues" evidence="8">
    <location>
        <begin position="481"/>
        <end position="490"/>
    </location>
</feature>
<dbReference type="SMART" id="SM00061">
    <property type="entry name" value="MATH"/>
    <property type="match status" value="1"/>
</dbReference>
<dbReference type="InterPro" id="IPR037299">
    <property type="entry name" value="TRIM37_MATH"/>
</dbReference>
<dbReference type="GO" id="GO:0005164">
    <property type="term" value="F:tumor necrosis factor receptor binding"/>
    <property type="evidence" value="ECO:0007669"/>
    <property type="project" value="TreeGrafter"/>
</dbReference>
<feature type="domain" description="MATH" evidence="11">
    <location>
        <begin position="278"/>
        <end position="405"/>
    </location>
</feature>
<dbReference type="GO" id="GO:0008270">
    <property type="term" value="F:zinc ion binding"/>
    <property type="evidence" value="ECO:0007669"/>
    <property type="project" value="UniProtKB-KW"/>
</dbReference>
<reference evidence="12" key="1">
    <citation type="submission" date="2025-08" db="UniProtKB">
        <authorList>
            <consortium name="Ensembl"/>
        </authorList>
    </citation>
    <scope>IDENTIFICATION</scope>
</reference>
<evidence type="ECO:0000259" key="10">
    <source>
        <dbReference type="PROSITE" id="PS50119"/>
    </source>
</evidence>
<protein>
    <submittedName>
        <fullName evidence="12">Tripartite motif containing 37</fullName>
    </submittedName>
</protein>
<keyword evidence="13" id="KW-1185">Reference proteome</keyword>
<dbReference type="GO" id="GO:0070842">
    <property type="term" value="P:aggresome assembly"/>
    <property type="evidence" value="ECO:0007669"/>
    <property type="project" value="TreeGrafter"/>
</dbReference>
<evidence type="ECO:0000256" key="4">
    <source>
        <dbReference type="ARBA" id="ARBA00022771"/>
    </source>
</evidence>
<feature type="region of interest" description="Disordered" evidence="8">
    <location>
        <begin position="460"/>
        <end position="490"/>
    </location>
</feature>
<accession>A0A8C9ZG40</accession>
<proteinExistence type="predicted"/>
<feature type="domain" description="RING-type" evidence="9">
    <location>
        <begin position="17"/>
        <end position="57"/>
    </location>
</feature>
<dbReference type="GO" id="GO:0006513">
    <property type="term" value="P:protein monoubiquitination"/>
    <property type="evidence" value="ECO:0007669"/>
    <property type="project" value="TreeGrafter"/>
</dbReference>
<dbReference type="Gene3D" id="3.30.40.10">
    <property type="entry name" value="Zinc/RING finger domain, C3HC4 (zinc finger)"/>
    <property type="match status" value="1"/>
</dbReference>
<reference evidence="12" key="2">
    <citation type="submission" date="2025-09" db="UniProtKB">
        <authorList>
            <consortium name="Ensembl"/>
        </authorList>
    </citation>
    <scope>IDENTIFICATION</scope>
</reference>
<keyword evidence="4 6" id="KW-0863">Zinc-finger</keyword>
<keyword evidence="3" id="KW-0479">Metal-binding</keyword>
<keyword evidence="7" id="KW-0175">Coiled coil</keyword>
<evidence type="ECO:0000259" key="9">
    <source>
        <dbReference type="PROSITE" id="PS50089"/>
    </source>
</evidence>
<dbReference type="GO" id="GO:0035098">
    <property type="term" value="C:ESC/E(Z) complex"/>
    <property type="evidence" value="ECO:0007669"/>
    <property type="project" value="TreeGrafter"/>
</dbReference>
<dbReference type="GO" id="GO:0061630">
    <property type="term" value="F:ubiquitin protein ligase activity"/>
    <property type="evidence" value="ECO:0007669"/>
    <property type="project" value="TreeGrafter"/>
</dbReference>
<keyword evidence="2" id="KW-0963">Cytoplasm</keyword>
<dbReference type="SUPFAM" id="SSF57845">
    <property type="entry name" value="B-box zinc-binding domain"/>
    <property type="match status" value="1"/>
</dbReference>
<dbReference type="PROSITE" id="PS50089">
    <property type="entry name" value="ZF_RING_2"/>
    <property type="match status" value="1"/>
</dbReference>
<dbReference type="Ensembl" id="ENSSLUT00000041131.1">
    <property type="protein sequence ID" value="ENSSLUP00000039840.1"/>
    <property type="gene ID" value="ENSSLUG00000017094.1"/>
</dbReference>
<dbReference type="GO" id="GO:0051865">
    <property type="term" value="P:protein autoubiquitination"/>
    <property type="evidence" value="ECO:0007669"/>
    <property type="project" value="TreeGrafter"/>
</dbReference>
<dbReference type="SMART" id="SM00336">
    <property type="entry name" value="BBOX"/>
    <property type="match status" value="1"/>
</dbReference>
<evidence type="ECO:0000256" key="2">
    <source>
        <dbReference type="ARBA" id="ARBA00022490"/>
    </source>
</evidence>
<feature type="region of interest" description="Disordered" evidence="8">
    <location>
        <begin position="624"/>
        <end position="645"/>
    </location>
</feature>
<dbReference type="InterPro" id="IPR008974">
    <property type="entry name" value="TRAF-like"/>
</dbReference>
<dbReference type="Proteomes" id="UP000694568">
    <property type="component" value="Unplaced"/>
</dbReference>
<dbReference type="InterPro" id="IPR002083">
    <property type="entry name" value="MATH/TRAF_dom"/>
</dbReference>
<dbReference type="InterPro" id="IPR053003">
    <property type="entry name" value="TRIM_RBCC_E3_ubiq-ligases"/>
</dbReference>
<dbReference type="Gene3D" id="3.30.160.60">
    <property type="entry name" value="Classic Zinc Finger"/>
    <property type="match status" value="1"/>
</dbReference>
<dbReference type="SUPFAM" id="SSF49599">
    <property type="entry name" value="TRAF domain-like"/>
    <property type="match status" value="1"/>
</dbReference>
<dbReference type="FunFam" id="3.30.160.60:FF:000332">
    <property type="entry name" value="E3 ubiquitin-protein ligase TRIM37 isoform X1"/>
    <property type="match status" value="1"/>
</dbReference>
<feature type="compositionally biased region" description="Low complexity" evidence="8">
    <location>
        <begin position="467"/>
        <end position="480"/>
    </location>
</feature>
<dbReference type="CDD" id="cd03773">
    <property type="entry name" value="MATH_TRIM37"/>
    <property type="match status" value="1"/>
</dbReference>
<dbReference type="Pfam" id="PF00643">
    <property type="entry name" value="zf-B_box"/>
    <property type="match status" value="1"/>
</dbReference>
<organism evidence="12 13">
    <name type="scientific">Sander lucioperca</name>
    <name type="common">Pike-perch</name>
    <name type="synonym">Perca lucioperca</name>
    <dbReference type="NCBI Taxonomy" id="283035"/>
    <lineage>
        <taxon>Eukaryota</taxon>
        <taxon>Metazoa</taxon>
        <taxon>Chordata</taxon>
        <taxon>Craniata</taxon>
        <taxon>Vertebrata</taxon>
        <taxon>Euteleostomi</taxon>
        <taxon>Actinopterygii</taxon>
        <taxon>Neopterygii</taxon>
        <taxon>Teleostei</taxon>
        <taxon>Neoteleostei</taxon>
        <taxon>Acanthomorphata</taxon>
        <taxon>Eupercaria</taxon>
        <taxon>Perciformes</taxon>
        <taxon>Percoidei</taxon>
        <taxon>Percidae</taxon>
        <taxon>Luciopercinae</taxon>
        <taxon>Sander</taxon>
    </lineage>
</organism>
<evidence type="ECO:0000313" key="12">
    <source>
        <dbReference type="Ensembl" id="ENSSLUP00000039840.1"/>
    </source>
</evidence>
<evidence type="ECO:0000313" key="13">
    <source>
        <dbReference type="Proteomes" id="UP000694568"/>
    </source>
</evidence>
<dbReference type="PANTHER" id="PTHR36754">
    <property type="entry name" value="E3 UBIQUITIN-PROTEIN LIGASE TRIM37"/>
    <property type="match status" value="1"/>
</dbReference>
<dbReference type="SUPFAM" id="SSF57850">
    <property type="entry name" value="RING/U-box"/>
    <property type="match status" value="1"/>
</dbReference>
<dbReference type="GO" id="GO:0016235">
    <property type="term" value="C:aggresome"/>
    <property type="evidence" value="ECO:0007669"/>
    <property type="project" value="TreeGrafter"/>
</dbReference>
<evidence type="ECO:0000256" key="5">
    <source>
        <dbReference type="ARBA" id="ARBA00022833"/>
    </source>
</evidence>
<dbReference type="PROSITE" id="PS50144">
    <property type="entry name" value="MATH"/>
    <property type="match status" value="1"/>
</dbReference>
<sequence length="721" mass="81765">MDDCTTGFPSIAEVFRCFICMEKLRDARLCPHCSKLCCFSCIRRWLTEQRAQCPHCRAPLQLRELVNCRWAEEVTQQLDTLQLCNLTKHEDNDKDRCENHHEKLSVFCWTCKKCICHQCALWGGMHGGHTFKPLVEIYEQHVTKVKEEVAKLRRRLMELISLVQEVERNVEAVRGAKDERVREIRNAVEMMIARLDNQLKNKLITLMGQKTSLTQETELLESLLQEVEHQLHSCSKSELISKSPEILLMFQQVHRKPMQSFVTTPVPPDFTSELVPAYDSSTFVLVNFSTLRQRADPVYSPPLQISGLCWRLKVYPDGNGVVRGNYLSVFLELSAGLPETSKYEYRVEMVHQASSDPTKNIIREFASDFEVGECWGYNRFFRLDLLASEGYLNMQTDTLVLRYQVRSPTFFQKCRDQYWYISQLESAQSGYIQQINNLKEVPCVFELSDGDLEVDCLTEEEVNPLDGSSTSGSSTATSNTEENDIDEETMSGENDVDFIGNLEAEEGELPDDLAGATAGGAVGQGSNSLLDIDPVILIQLLDLKERNSVESLWGLQPRPPVSLLHTHPHSRKERERRPQVVRRSAPDSGVLIRLKAQMAEVRSKMSDVKSQVLEARGIGEPRPGLSGGFSVEEAPSHHADSELSACRKPSELELLGRAAAARSRPCRPVQNLRSISLQRSQHLRSLWSVLECTVASEGERAVPKMFCPPKYLLHSVYVTHY</sequence>
<feature type="domain" description="B box-type" evidence="10">
    <location>
        <begin position="92"/>
        <end position="134"/>
    </location>
</feature>
<name>A0A8C9ZG40_SANLU</name>
<dbReference type="PROSITE" id="PS50119">
    <property type="entry name" value="ZF_BBOX"/>
    <property type="match status" value="1"/>
</dbReference>
<evidence type="ECO:0000256" key="3">
    <source>
        <dbReference type="ARBA" id="ARBA00022723"/>
    </source>
</evidence>
<evidence type="ECO:0000259" key="11">
    <source>
        <dbReference type="PROSITE" id="PS50144"/>
    </source>
</evidence>
<dbReference type="InterPro" id="IPR003649">
    <property type="entry name" value="Bbox_C"/>
</dbReference>
<dbReference type="CDD" id="cd16619">
    <property type="entry name" value="mRING-HC-C4C4_TRIM37_C-VIII"/>
    <property type="match status" value="1"/>
</dbReference>
<evidence type="ECO:0000256" key="8">
    <source>
        <dbReference type="SAM" id="MobiDB-lite"/>
    </source>
</evidence>
<dbReference type="InterPro" id="IPR013083">
    <property type="entry name" value="Znf_RING/FYVE/PHD"/>
</dbReference>
<dbReference type="GO" id="GO:0031625">
    <property type="term" value="F:ubiquitin protein ligase binding"/>
    <property type="evidence" value="ECO:0007669"/>
    <property type="project" value="TreeGrafter"/>
</dbReference>
<dbReference type="InterPro" id="IPR000315">
    <property type="entry name" value="Znf_B-box"/>
</dbReference>
<dbReference type="InterPro" id="IPR001841">
    <property type="entry name" value="Znf_RING"/>
</dbReference>
<feature type="coiled-coil region" evidence="7">
    <location>
        <begin position="135"/>
        <end position="169"/>
    </location>
</feature>
<dbReference type="Pfam" id="PF22486">
    <property type="entry name" value="MATH_2"/>
    <property type="match status" value="1"/>
</dbReference>
<dbReference type="Gene3D" id="2.60.210.10">
    <property type="entry name" value="Apoptosis, Tumor Necrosis Factor Receptor Associated Protein 2, Chain A"/>
    <property type="match status" value="1"/>
</dbReference>
<dbReference type="PANTHER" id="PTHR36754:SF2">
    <property type="entry name" value="E3 UBIQUITIN-PROTEIN LIGASE TRIM37"/>
    <property type="match status" value="1"/>
</dbReference>
<dbReference type="CDD" id="cd19779">
    <property type="entry name" value="Bbox2_TRIM37_C-VIII"/>
    <property type="match status" value="1"/>
</dbReference>
<evidence type="ECO:0000256" key="1">
    <source>
        <dbReference type="ARBA" id="ARBA00004496"/>
    </source>
</evidence>
<dbReference type="AlphaFoldDB" id="A0A8C9ZG40"/>
<evidence type="ECO:0000256" key="6">
    <source>
        <dbReference type="PROSITE-ProRule" id="PRU00024"/>
    </source>
</evidence>
<evidence type="ECO:0000256" key="7">
    <source>
        <dbReference type="SAM" id="Coils"/>
    </source>
</evidence>
<dbReference type="GeneTree" id="ENSGT00410000025800"/>
<keyword evidence="5" id="KW-0862">Zinc</keyword>
<dbReference type="SMART" id="SM00502">
    <property type="entry name" value="BBC"/>
    <property type="match status" value="1"/>
</dbReference>
<feature type="region of interest" description="Disordered" evidence="8">
    <location>
        <begin position="563"/>
        <end position="584"/>
    </location>
</feature>
<comment type="subcellular location">
    <subcellularLocation>
        <location evidence="1">Cytoplasm</location>
    </subcellularLocation>
</comment>